<feature type="domain" description="PucR C-terminal helix-turn-helix" evidence="2">
    <location>
        <begin position="403"/>
        <end position="461"/>
    </location>
</feature>
<evidence type="ECO:0000256" key="1">
    <source>
        <dbReference type="ARBA" id="ARBA00006754"/>
    </source>
</evidence>
<dbReference type="InterPro" id="IPR051448">
    <property type="entry name" value="CdaR-like_regulators"/>
</dbReference>
<dbReference type="PANTHER" id="PTHR33744:SF1">
    <property type="entry name" value="DNA-BINDING TRANSCRIPTIONAL ACTIVATOR ADER"/>
    <property type="match status" value="1"/>
</dbReference>
<sequence length="470" mass="53762">MAEPDLCLFIFYDYAEGPSMRKTCPVPDDFNMLSYVDVGVSSLCHILTLLTRSCPDLYPILESQYQLVLTQRFLETLQNGYHIRMRDLLQAITSNLEKKVMVIEPTMNPTDMMSSSDFFDQLPEHSQVIGHLDQSPVYMGKILRKDMGTCLIIPLYRFGEIIEFLIVGNCKEPPDPLFYSALKTVISALAIEYEMRQSVFTVVNRSRNGLMDAITNSGRLNPATITEWAGLLGFKDKRLYIVIYLDFAAWGSQKKIGTAVYYEILEFMIHYYHPDDYYFLRASSDSLYMIGQFPPESPDAAQKKSIATCQQIEHLLKTKSIVKKMYSGIGTTQQQISDISQSYEDALKALKIAHTTDESIICYETLGILRLLGNIPAREAAENYIPACLKHLQGHDRKYNTNLVDTLTAYYSANCNAAKAAKSLFIHYKTMLNRLDRIAQILDCDYNDSHIRLEIEMGLQIIHMHHREYE</sequence>
<reference evidence="4 5" key="1">
    <citation type="submission" date="2024-03" db="EMBL/GenBank/DDBJ databases">
        <title>Human intestinal bacterial collection.</title>
        <authorList>
            <person name="Pauvert C."/>
            <person name="Hitch T.C.A."/>
            <person name="Clavel T."/>
        </authorList>
    </citation>
    <scope>NUCLEOTIDE SEQUENCE [LARGE SCALE GENOMIC DNA]</scope>
    <source>
        <strain evidence="4 5">CLA-SR-H021</strain>
    </source>
</reference>
<comment type="similarity">
    <text evidence="1">Belongs to the CdaR family.</text>
</comment>
<dbReference type="InterPro" id="IPR025736">
    <property type="entry name" value="PucR_C-HTH_dom"/>
</dbReference>
<protein>
    <submittedName>
        <fullName evidence="4">Helix-turn-helix domain-containing protein</fullName>
    </submittedName>
</protein>
<evidence type="ECO:0000259" key="2">
    <source>
        <dbReference type="Pfam" id="PF13556"/>
    </source>
</evidence>
<evidence type="ECO:0000313" key="5">
    <source>
        <dbReference type="Proteomes" id="UP001454086"/>
    </source>
</evidence>
<dbReference type="InterPro" id="IPR041522">
    <property type="entry name" value="CdaR_GGDEF"/>
</dbReference>
<dbReference type="InterPro" id="IPR042070">
    <property type="entry name" value="PucR_C-HTH_sf"/>
</dbReference>
<dbReference type="Proteomes" id="UP001454086">
    <property type="component" value="Unassembled WGS sequence"/>
</dbReference>
<evidence type="ECO:0000259" key="3">
    <source>
        <dbReference type="Pfam" id="PF17853"/>
    </source>
</evidence>
<accession>A0ABV1D521</accession>
<dbReference type="EMBL" id="JBBMFM010000034">
    <property type="protein sequence ID" value="MEQ2425509.1"/>
    <property type="molecule type" value="Genomic_DNA"/>
</dbReference>
<dbReference type="Pfam" id="PF17853">
    <property type="entry name" value="GGDEF_2"/>
    <property type="match status" value="1"/>
</dbReference>
<dbReference type="RefSeq" id="WP_349118193.1">
    <property type="nucleotide sequence ID" value="NZ_JBBMFM010000034.1"/>
</dbReference>
<keyword evidence="5" id="KW-1185">Reference proteome</keyword>
<comment type="caution">
    <text evidence="4">The sequence shown here is derived from an EMBL/GenBank/DDBJ whole genome shotgun (WGS) entry which is preliminary data.</text>
</comment>
<name>A0ABV1D521_9FIRM</name>
<feature type="domain" description="CdaR GGDEF-like" evidence="3">
    <location>
        <begin position="218"/>
        <end position="352"/>
    </location>
</feature>
<proteinExistence type="inferred from homology"/>
<gene>
    <name evidence="4" type="ORF">WMQ36_11035</name>
</gene>
<evidence type="ECO:0000313" key="4">
    <source>
        <dbReference type="EMBL" id="MEQ2425509.1"/>
    </source>
</evidence>
<dbReference type="PANTHER" id="PTHR33744">
    <property type="entry name" value="CARBOHYDRATE DIACID REGULATOR"/>
    <property type="match status" value="1"/>
</dbReference>
<dbReference type="Pfam" id="PF13556">
    <property type="entry name" value="HTH_30"/>
    <property type="match status" value="1"/>
</dbReference>
<dbReference type="Gene3D" id="1.10.10.2840">
    <property type="entry name" value="PucR C-terminal helix-turn-helix domain"/>
    <property type="match status" value="1"/>
</dbReference>
<organism evidence="4 5">
    <name type="scientific">Enterocloster hominis</name>
    <name type="common">ex Hitch et al. 2024</name>
    <dbReference type="NCBI Taxonomy" id="1917870"/>
    <lineage>
        <taxon>Bacteria</taxon>
        <taxon>Bacillati</taxon>
        <taxon>Bacillota</taxon>
        <taxon>Clostridia</taxon>
        <taxon>Lachnospirales</taxon>
        <taxon>Lachnospiraceae</taxon>
        <taxon>Enterocloster</taxon>
    </lineage>
</organism>